<comment type="caution">
    <text evidence="3">The sequence shown here is derived from an EMBL/GenBank/DDBJ whole genome shotgun (WGS) entry which is preliminary data.</text>
</comment>
<evidence type="ECO:0000313" key="4">
    <source>
        <dbReference type="Proteomes" id="UP001596138"/>
    </source>
</evidence>
<sequence length="77" mass="8583">MVRPTRVTNRIRALRFEHGEMTQAELAKSIGATRQTVIAIEQGKYSPTLEMAFQIAAVFGVPLDDVFQYPTSLESTP</sequence>
<evidence type="ECO:0000256" key="1">
    <source>
        <dbReference type="ARBA" id="ARBA00023125"/>
    </source>
</evidence>
<dbReference type="InterPro" id="IPR010982">
    <property type="entry name" value="Lambda_DNA-bd_dom_sf"/>
</dbReference>
<keyword evidence="4" id="KW-1185">Reference proteome</keyword>
<protein>
    <submittedName>
        <fullName evidence="3">Helix-turn-helix transcriptional regulator</fullName>
    </submittedName>
</protein>
<dbReference type="Pfam" id="PF01381">
    <property type="entry name" value="HTH_3"/>
    <property type="match status" value="1"/>
</dbReference>
<dbReference type="InterPro" id="IPR001387">
    <property type="entry name" value="Cro/C1-type_HTH"/>
</dbReference>
<proteinExistence type="predicted"/>
<feature type="domain" description="HTH cro/C1-type" evidence="2">
    <location>
        <begin position="11"/>
        <end position="66"/>
    </location>
</feature>
<evidence type="ECO:0000259" key="2">
    <source>
        <dbReference type="PROSITE" id="PS50943"/>
    </source>
</evidence>
<name>A0ABW1T4I4_9ACTN</name>
<dbReference type="EMBL" id="JBHSTI010000008">
    <property type="protein sequence ID" value="MFC6238995.1"/>
    <property type="molecule type" value="Genomic_DNA"/>
</dbReference>
<accession>A0ABW1T4I4</accession>
<dbReference type="Gene3D" id="1.10.260.40">
    <property type="entry name" value="lambda repressor-like DNA-binding domains"/>
    <property type="match status" value="1"/>
</dbReference>
<dbReference type="Proteomes" id="UP001596138">
    <property type="component" value="Unassembled WGS sequence"/>
</dbReference>
<dbReference type="CDD" id="cd00093">
    <property type="entry name" value="HTH_XRE"/>
    <property type="match status" value="1"/>
</dbReference>
<gene>
    <name evidence="3" type="ORF">ACFQGU_14000</name>
</gene>
<evidence type="ECO:0000313" key="3">
    <source>
        <dbReference type="EMBL" id="MFC6238995.1"/>
    </source>
</evidence>
<dbReference type="PANTHER" id="PTHR46558:SF4">
    <property type="entry name" value="DNA-BIDING PHAGE PROTEIN"/>
    <property type="match status" value="1"/>
</dbReference>
<dbReference type="PANTHER" id="PTHR46558">
    <property type="entry name" value="TRACRIPTIONAL REGULATORY PROTEIN-RELATED-RELATED"/>
    <property type="match status" value="1"/>
</dbReference>
<reference evidence="4" key="1">
    <citation type="journal article" date="2019" name="Int. J. Syst. Evol. Microbiol.">
        <title>The Global Catalogue of Microorganisms (GCM) 10K type strain sequencing project: providing services to taxonomists for standard genome sequencing and annotation.</title>
        <authorList>
            <consortium name="The Broad Institute Genomics Platform"/>
            <consortium name="The Broad Institute Genome Sequencing Center for Infectious Disease"/>
            <person name="Wu L."/>
            <person name="Ma J."/>
        </authorList>
    </citation>
    <scope>NUCLEOTIDE SEQUENCE [LARGE SCALE GENOMIC DNA]</scope>
    <source>
        <strain evidence="4">CGMCC 4.7317</strain>
    </source>
</reference>
<dbReference type="PROSITE" id="PS50943">
    <property type="entry name" value="HTH_CROC1"/>
    <property type="match status" value="1"/>
</dbReference>
<dbReference type="SMART" id="SM00530">
    <property type="entry name" value="HTH_XRE"/>
    <property type="match status" value="1"/>
</dbReference>
<organism evidence="3 4">
    <name type="scientific">Longivirga aurantiaca</name>
    <dbReference type="NCBI Taxonomy" id="1837743"/>
    <lineage>
        <taxon>Bacteria</taxon>
        <taxon>Bacillati</taxon>
        <taxon>Actinomycetota</taxon>
        <taxon>Actinomycetes</taxon>
        <taxon>Sporichthyales</taxon>
        <taxon>Sporichthyaceae</taxon>
        <taxon>Longivirga</taxon>
    </lineage>
</organism>
<keyword evidence="1" id="KW-0238">DNA-binding</keyword>
<dbReference type="SUPFAM" id="SSF47413">
    <property type="entry name" value="lambda repressor-like DNA-binding domains"/>
    <property type="match status" value="1"/>
</dbReference>
<dbReference type="RefSeq" id="WP_386767679.1">
    <property type="nucleotide sequence ID" value="NZ_JBHSTI010000008.1"/>
</dbReference>